<dbReference type="InterPro" id="IPR016064">
    <property type="entry name" value="NAD/diacylglycerol_kinase_sf"/>
</dbReference>
<reference evidence="10" key="2">
    <citation type="submission" date="2021-04" db="EMBL/GenBank/DDBJ databases">
        <authorList>
            <person name="Gilroy R."/>
        </authorList>
    </citation>
    <scope>NUCLEOTIDE SEQUENCE</scope>
    <source>
        <strain evidence="10">ChiHejej3B27-2180</strain>
    </source>
</reference>
<evidence type="ECO:0000256" key="3">
    <source>
        <dbReference type="ARBA" id="ARBA00022679"/>
    </source>
</evidence>
<dbReference type="InterPro" id="IPR005218">
    <property type="entry name" value="Diacylglycerol/lipid_kinase"/>
</dbReference>
<name>A0A9D1QPN0_9LACO</name>
<evidence type="ECO:0000259" key="9">
    <source>
        <dbReference type="PROSITE" id="PS50146"/>
    </source>
</evidence>
<evidence type="ECO:0000256" key="5">
    <source>
        <dbReference type="ARBA" id="ARBA00022777"/>
    </source>
</evidence>
<evidence type="ECO:0000313" key="10">
    <source>
        <dbReference type="EMBL" id="HIW70448.1"/>
    </source>
</evidence>
<evidence type="ECO:0000256" key="8">
    <source>
        <dbReference type="ARBA" id="ARBA00023264"/>
    </source>
</evidence>
<organism evidence="10 11">
    <name type="scientific">Candidatus Limosilactobacillus merdipullorum</name>
    <dbReference type="NCBI Taxonomy" id="2838653"/>
    <lineage>
        <taxon>Bacteria</taxon>
        <taxon>Bacillati</taxon>
        <taxon>Bacillota</taxon>
        <taxon>Bacilli</taxon>
        <taxon>Lactobacillales</taxon>
        <taxon>Lactobacillaceae</taxon>
        <taxon>Limosilactobacillus</taxon>
    </lineage>
</organism>
<evidence type="ECO:0000256" key="4">
    <source>
        <dbReference type="ARBA" id="ARBA00022741"/>
    </source>
</evidence>
<protein>
    <submittedName>
        <fullName evidence="10">Diacylglycerol kinase family lipid kinase</fullName>
    </submittedName>
</protein>
<dbReference type="Pfam" id="PF00781">
    <property type="entry name" value="DAGK_cat"/>
    <property type="match status" value="1"/>
</dbReference>
<comment type="cofactor">
    <cofactor evidence="1">
        <name>Mg(2+)</name>
        <dbReference type="ChEBI" id="CHEBI:18420"/>
    </cofactor>
</comment>
<dbReference type="Pfam" id="PF19279">
    <property type="entry name" value="YegS_C"/>
    <property type="match status" value="1"/>
</dbReference>
<evidence type="ECO:0000256" key="1">
    <source>
        <dbReference type="ARBA" id="ARBA00001946"/>
    </source>
</evidence>
<evidence type="ECO:0000256" key="6">
    <source>
        <dbReference type="ARBA" id="ARBA00022840"/>
    </source>
</evidence>
<dbReference type="GO" id="GO:0005524">
    <property type="term" value="F:ATP binding"/>
    <property type="evidence" value="ECO:0007669"/>
    <property type="project" value="UniProtKB-KW"/>
</dbReference>
<keyword evidence="5 10" id="KW-0418">Kinase</keyword>
<dbReference type="SMART" id="SM00046">
    <property type="entry name" value="DAGKc"/>
    <property type="match status" value="1"/>
</dbReference>
<dbReference type="NCBIfam" id="TIGR00147">
    <property type="entry name" value="YegS/Rv2252/BmrU family lipid kinase"/>
    <property type="match status" value="1"/>
</dbReference>
<gene>
    <name evidence="10" type="ORF">H9876_03610</name>
</gene>
<dbReference type="Proteomes" id="UP000886878">
    <property type="component" value="Unassembled WGS sequence"/>
</dbReference>
<dbReference type="Gene3D" id="2.60.200.40">
    <property type="match status" value="1"/>
</dbReference>
<dbReference type="InterPro" id="IPR001206">
    <property type="entry name" value="Diacylglycerol_kinase_cat_dom"/>
</dbReference>
<comment type="similarity">
    <text evidence="2">Belongs to the diacylglycerol/lipid kinase family.</text>
</comment>
<dbReference type="SUPFAM" id="SSF111331">
    <property type="entry name" value="NAD kinase/diacylglycerol kinase-like"/>
    <property type="match status" value="1"/>
</dbReference>
<evidence type="ECO:0000313" key="11">
    <source>
        <dbReference type="Proteomes" id="UP000886878"/>
    </source>
</evidence>
<keyword evidence="7" id="KW-0443">Lipid metabolism</keyword>
<keyword evidence="8" id="KW-1208">Phospholipid metabolism</keyword>
<evidence type="ECO:0000256" key="7">
    <source>
        <dbReference type="ARBA" id="ARBA00023209"/>
    </source>
</evidence>
<keyword evidence="3" id="KW-0808">Transferase</keyword>
<accession>A0A9D1QPN0</accession>
<dbReference type="AlphaFoldDB" id="A0A9D1QPN0"/>
<comment type="caution">
    <text evidence="10">The sequence shown here is derived from an EMBL/GenBank/DDBJ whole genome shotgun (WGS) entry which is preliminary data.</text>
</comment>
<dbReference type="PROSITE" id="PS50146">
    <property type="entry name" value="DAGK"/>
    <property type="match status" value="1"/>
</dbReference>
<dbReference type="GO" id="GO:0016301">
    <property type="term" value="F:kinase activity"/>
    <property type="evidence" value="ECO:0007669"/>
    <property type="project" value="UniProtKB-KW"/>
</dbReference>
<dbReference type="EMBL" id="DXGK01000070">
    <property type="protein sequence ID" value="HIW70448.1"/>
    <property type="molecule type" value="Genomic_DNA"/>
</dbReference>
<dbReference type="PANTHER" id="PTHR12358:SF54">
    <property type="entry name" value="SPHINGOSINE KINASE RELATED PROTEIN"/>
    <property type="match status" value="1"/>
</dbReference>
<keyword evidence="6" id="KW-0067">ATP-binding</keyword>
<proteinExistence type="inferred from homology"/>
<dbReference type="InterPro" id="IPR050187">
    <property type="entry name" value="Lipid_Phosphate_FormReg"/>
</dbReference>
<dbReference type="GO" id="GO:0008654">
    <property type="term" value="P:phospholipid biosynthetic process"/>
    <property type="evidence" value="ECO:0007669"/>
    <property type="project" value="UniProtKB-KW"/>
</dbReference>
<feature type="domain" description="DAGKc" evidence="9">
    <location>
        <begin position="1"/>
        <end position="138"/>
    </location>
</feature>
<dbReference type="InterPro" id="IPR017438">
    <property type="entry name" value="ATP-NAD_kinase_N"/>
</dbReference>
<dbReference type="PANTHER" id="PTHR12358">
    <property type="entry name" value="SPHINGOSINE KINASE"/>
    <property type="match status" value="1"/>
</dbReference>
<dbReference type="InterPro" id="IPR045540">
    <property type="entry name" value="YegS/DAGK_C"/>
</dbReference>
<keyword evidence="4" id="KW-0547">Nucleotide-binding</keyword>
<keyword evidence="7" id="KW-0594">Phospholipid biosynthesis</keyword>
<sequence length="317" mass="35199">MHYSVIVNPVAGGGNAKKVWKQVSPMITNNGDSFSVSFTKRPGHATRIGSQLARRLRGQSDQTVLVIGGDGTLNQTLNGLMENGIPEDERVPLAYIPSGSGNDFARGFGLSETPAKAMQQVLSATKPTRVTIGEYNEAIKHEHKYFLNNVGIGFDAAIVSRTNASQSKKKLNRFKLGSMAYLANAVAVLYNITSFPLSVDSGRFHDHYQQAMIVIASNHPYIGGGFRVAPDMSLFNDELELVVAERHNWLLTLWQCLQLARGKLSQSRFAHVYRGKRLHYSTTSLEFGQYDGEEMGNRFVDLTISTDHYPFWAVRQQ</sequence>
<dbReference type="Gene3D" id="3.40.50.10330">
    <property type="entry name" value="Probable inorganic polyphosphate/atp-NAD kinase, domain 1"/>
    <property type="match status" value="1"/>
</dbReference>
<evidence type="ECO:0000256" key="2">
    <source>
        <dbReference type="ARBA" id="ARBA00005983"/>
    </source>
</evidence>
<keyword evidence="7" id="KW-0444">Lipid biosynthesis</keyword>
<reference evidence="10" key="1">
    <citation type="journal article" date="2021" name="PeerJ">
        <title>Extensive microbial diversity within the chicken gut microbiome revealed by metagenomics and culture.</title>
        <authorList>
            <person name="Gilroy R."/>
            <person name="Ravi A."/>
            <person name="Getino M."/>
            <person name="Pursley I."/>
            <person name="Horton D.L."/>
            <person name="Alikhan N.F."/>
            <person name="Baker D."/>
            <person name="Gharbi K."/>
            <person name="Hall N."/>
            <person name="Watson M."/>
            <person name="Adriaenssens E.M."/>
            <person name="Foster-Nyarko E."/>
            <person name="Jarju S."/>
            <person name="Secka A."/>
            <person name="Antonio M."/>
            <person name="Oren A."/>
            <person name="Chaudhuri R.R."/>
            <person name="La Ragione R."/>
            <person name="Hildebrand F."/>
            <person name="Pallen M.J."/>
        </authorList>
    </citation>
    <scope>NUCLEOTIDE SEQUENCE</scope>
    <source>
        <strain evidence="10">ChiHejej3B27-2180</strain>
    </source>
</reference>